<dbReference type="RefSeq" id="WP_179529981.1">
    <property type="nucleotide sequence ID" value="NZ_BAAAPP010000002.1"/>
</dbReference>
<evidence type="ECO:0000256" key="1">
    <source>
        <dbReference type="ARBA" id="ARBA00022801"/>
    </source>
</evidence>
<evidence type="ECO:0000313" key="3">
    <source>
        <dbReference type="EMBL" id="NYI08932.1"/>
    </source>
</evidence>
<comment type="caution">
    <text evidence="3">The sequence shown here is derived from an EMBL/GenBank/DDBJ whole genome shotgun (WGS) entry which is preliminary data.</text>
</comment>
<reference evidence="3 4" key="1">
    <citation type="submission" date="2020-07" db="EMBL/GenBank/DDBJ databases">
        <title>Sequencing the genomes of 1000 actinobacteria strains.</title>
        <authorList>
            <person name="Klenk H.-P."/>
        </authorList>
    </citation>
    <scope>NUCLEOTIDE SEQUENCE [LARGE SCALE GENOMIC DNA]</scope>
    <source>
        <strain evidence="3 4">DSM 18248</strain>
    </source>
</reference>
<dbReference type="AlphaFoldDB" id="A0A7Z0C258"/>
<keyword evidence="4" id="KW-1185">Reference proteome</keyword>
<sequence length="196" mass="21233">MPAPEAAGDALLLVDLQVDYFADDELARCRHDVVAACNRLADAAHRHGVPVVEIRTEHEPDRSTWTLTMLEDDQGVVVRDTPGAQRAEGLEPGEADCVVKTRDSAFFGTDLGERLAALDVRRVVLCGVSTESCVAATARDAFAHDLQVVLVSDATASLDPDEHDHTLEMLRVQHRQQVRTADEVVAAWDGDAPEGS</sequence>
<dbReference type="Pfam" id="PF00857">
    <property type="entry name" value="Isochorismatase"/>
    <property type="match status" value="1"/>
</dbReference>
<evidence type="ECO:0000313" key="4">
    <source>
        <dbReference type="Proteomes" id="UP000537326"/>
    </source>
</evidence>
<proteinExistence type="predicted"/>
<protein>
    <submittedName>
        <fullName evidence="3">Nicotinamidase-related amidase</fullName>
    </submittedName>
</protein>
<gene>
    <name evidence="3" type="ORF">BKA05_000447</name>
</gene>
<dbReference type="CDD" id="cd00431">
    <property type="entry name" value="cysteine_hydrolases"/>
    <property type="match status" value="1"/>
</dbReference>
<feature type="domain" description="Isochorismatase-like" evidence="2">
    <location>
        <begin position="10"/>
        <end position="180"/>
    </location>
</feature>
<keyword evidence="1" id="KW-0378">Hydrolase</keyword>
<dbReference type="Gene3D" id="3.40.50.850">
    <property type="entry name" value="Isochorismatase-like"/>
    <property type="match status" value="1"/>
</dbReference>
<evidence type="ECO:0000259" key="2">
    <source>
        <dbReference type="Pfam" id="PF00857"/>
    </source>
</evidence>
<dbReference type="Proteomes" id="UP000537326">
    <property type="component" value="Unassembled WGS sequence"/>
</dbReference>
<name>A0A7Z0C258_9ACTN</name>
<dbReference type="InterPro" id="IPR000868">
    <property type="entry name" value="Isochorismatase-like_dom"/>
</dbReference>
<dbReference type="SUPFAM" id="SSF52499">
    <property type="entry name" value="Isochorismatase-like hydrolases"/>
    <property type="match status" value="1"/>
</dbReference>
<dbReference type="EMBL" id="JACBZI010000001">
    <property type="protein sequence ID" value="NYI08932.1"/>
    <property type="molecule type" value="Genomic_DNA"/>
</dbReference>
<dbReference type="InterPro" id="IPR050272">
    <property type="entry name" value="Isochorismatase-like_hydrls"/>
</dbReference>
<dbReference type="InterPro" id="IPR036380">
    <property type="entry name" value="Isochorismatase-like_sf"/>
</dbReference>
<dbReference type="PANTHER" id="PTHR43540:SF6">
    <property type="entry name" value="ISOCHORISMATASE-LIKE DOMAIN-CONTAINING PROTEIN"/>
    <property type="match status" value="1"/>
</dbReference>
<organism evidence="3 4">
    <name type="scientific">Nocardioides marinus</name>
    <dbReference type="NCBI Taxonomy" id="374514"/>
    <lineage>
        <taxon>Bacteria</taxon>
        <taxon>Bacillati</taxon>
        <taxon>Actinomycetota</taxon>
        <taxon>Actinomycetes</taxon>
        <taxon>Propionibacteriales</taxon>
        <taxon>Nocardioidaceae</taxon>
        <taxon>Nocardioides</taxon>
    </lineage>
</organism>
<accession>A0A7Z0C258</accession>
<dbReference type="GO" id="GO:0016787">
    <property type="term" value="F:hydrolase activity"/>
    <property type="evidence" value="ECO:0007669"/>
    <property type="project" value="UniProtKB-KW"/>
</dbReference>
<dbReference type="PANTHER" id="PTHR43540">
    <property type="entry name" value="PEROXYUREIDOACRYLATE/UREIDOACRYLATE AMIDOHYDROLASE-RELATED"/>
    <property type="match status" value="1"/>
</dbReference>